<evidence type="ECO:0000256" key="6">
    <source>
        <dbReference type="ARBA" id="ARBA00022438"/>
    </source>
</evidence>
<dbReference type="Proteomes" id="UP000006666">
    <property type="component" value="Chromosome"/>
</dbReference>
<dbReference type="AlphaFoldDB" id="C7NFC1"/>
<dbReference type="GO" id="GO:0005737">
    <property type="term" value="C:cytoplasm"/>
    <property type="evidence" value="ECO:0007669"/>
    <property type="project" value="TreeGrafter"/>
</dbReference>
<evidence type="ECO:0000256" key="1">
    <source>
        <dbReference type="ARBA" id="ARBA00000098"/>
    </source>
</evidence>
<keyword evidence="6 17" id="KW-0031">Aminopeptidase</keyword>
<keyword evidence="10" id="KW-0862">Zinc</keyword>
<dbReference type="GO" id="GO:0016020">
    <property type="term" value="C:membrane"/>
    <property type="evidence" value="ECO:0007669"/>
    <property type="project" value="TreeGrafter"/>
</dbReference>
<dbReference type="KEGG" id="kse:Ksed_24070"/>
<dbReference type="Gene3D" id="1.10.390.10">
    <property type="entry name" value="Neutral Protease Domain 2"/>
    <property type="match status" value="1"/>
</dbReference>
<dbReference type="InterPro" id="IPR001930">
    <property type="entry name" value="Peptidase_M1"/>
</dbReference>
<feature type="domain" description="ERAP1-like C-terminal" evidence="15">
    <location>
        <begin position="566"/>
        <end position="875"/>
    </location>
</feature>
<organism evidence="17 18">
    <name type="scientific">Kytococcus sedentarius (strain ATCC 14392 / DSM 20547 / JCM 11482 / CCUG 33030 / NBRC 15357 / NCTC 11040 / CCM 314 / 541)</name>
    <name type="common">Micrococcus sedentarius</name>
    <dbReference type="NCBI Taxonomy" id="478801"/>
    <lineage>
        <taxon>Bacteria</taxon>
        <taxon>Bacillati</taxon>
        <taxon>Actinomycetota</taxon>
        <taxon>Actinomycetes</taxon>
        <taxon>Micrococcales</taxon>
        <taxon>Kytococcaceae</taxon>
        <taxon>Kytococcus</taxon>
    </lineage>
</organism>
<dbReference type="GO" id="GO:0042277">
    <property type="term" value="F:peptide binding"/>
    <property type="evidence" value="ECO:0007669"/>
    <property type="project" value="TreeGrafter"/>
</dbReference>
<evidence type="ECO:0000313" key="18">
    <source>
        <dbReference type="Proteomes" id="UP000006666"/>
    </source>
</evidence>
<dbReference type="Gene3D" id="2.60.40.1730">
    <property type="entry name" value="tricorn interacting facor f3 domain"/>
    <property type="match status" value="1"/>
</dbReference>
<dbReference type="GO" id="GO:0008270">
    <property type="term" value="F:zinc ion binding"/>
    <property type="evidence" value="ECO:0007669"/>
    <property type="project" value="InterPro"/>
</dbReference>
<dbReference type="SUPFAM" id="SSF55486">
    <property type="entry name" value="Metalloproteases ('zincins'), catalytic domain"/>
    <property type="match status" value="1"/>
</dbReference>
<evidence type="ECO:0000256" key="4">
    <source>
        <dbReference type="ARBA" id="ARBA00012564"/>
    </source>
</evidence>
<evidence type="ECO:0000256" key="12">
    <source>
        <dbReference type="ARBA" id="ARBA00029811"/>
    </source>
</evidence>
<keyword evidence="8" id="KW-0479">Metal-binding</keyword>
<dbReference type="HOGENOM" id="CLU_007335_1_1_11"/>
<keyword evidence="18" id="KW-1185">Reference proteome</keyword>
<comment type="cofactor">
    <cofactor evidence="2">
        <name>Zn(2+)</name>
        <dbReference type="ChEBI" id="CHEBI:29105"/>
    </cofactor>
</comment>
<sequence>MTHAPTAPHSSRNLSRTEAAARSAMISDLSYRIEVDVRSAPDADCETFGTTTTLDFTSTGGSTFLDFLGGVDAVSLDGAPLVPEEVFDGARISLPELSAGQHRVVVEGRGTYGRTGQGLHRFIDPADGKVYLYTHFEPADCRRLYTTFEQPDLKAPFTWVITAPTDWVVRCNSEDPTSEPVEGGIVAGAEVPAGTRHSFAPTLPMSTYITAMCAGDYHRVERTWTGTAADGTALEVPVGLLCRQSLVEHFDAEEIFEITFAGLDFFHRTFGVAYPWGTYDQVFVPEYNLGAMENPGCVTFTEGYVFRSTPTRSQRATRANTILHEMAHMWFGDLVTMEWWNDLWLKESFAELLGTQGSADSTGYTDAWVAFSTARKLWAYHVDQMPSTHPVVAEIEDLEAARQNFDGITYAKGAALLQNLMNYVGPEQFFAGSTAYFEKHAYGNTTLPDLLAALEGASGRDLDAWVGPWLRTAGVSTLGLELMTSDAGSDASAGAVTAARLTQACTDPVTGQEVMRPHRLAVGTYDLVDGRLQRTRRAELDLAAASVDLAEVEGLADLVGSPQPDLVLLNDGDLTYAKLALDERSMGTLVEYLGTLEEDTSRTAAWWALWDATRDGRLHAAHYVRAAIAGLANEQHGGMLGAVAGNARTAIEKYLPAEQRDAWRAAWAETCLANLRSAEPGSDAQLVWQRAFGAAAATHPASAPVARGFLDGSEQVEGIAWEADRRWDLWKALAATGEATREELDAELEADRNNSTITHHLEAVSSLPSEDARREAWEKLLTPLSLTNDHVSATISGIRQPLRSEELGWLREEYFGRLEEIWAQHGMEIAERIVPGMFPADDRTDEATGQWLEAHPQAPAALRRIVVDRWDDLRRAETAQGLARREGTVDRA</sequence>
<dbReference type="CDD" id="cd09602">
    <property type="entry name" value="M1_APN"/>
    <property type="match status" value="1"/>
</dbReference>
<accession>C7NFC1</accession>
<evidence type="ECO:0000256" key="7">
    <source>
        <dbReference type="ARBA" id="ARBA00022670"/>
    </source>
</evidence>
<dbReference type="Pfam" id="PF17900">
    <property type="entry name" value="Peptidase_M1_N"/>
    <property type="match status" value="1"/>
</dbReference>
<dbReference type="InterPro" id="IPR045357">
    <property type="entry name" value="Aminopeptidase_N-like_N"/>
</dbReference>
<evidence type="ECO:0000256" key="11">
    <source>
        <dbReference type="ARBA" id="ARBA00023049"/>
    </source>
</evidence>
<name>C7NFC1_KYTSD</name>
<dbReference type="GO" id="GO:0006508">
    <property type="term" value="P:proteolysis"/>
    <property type="evidence" value="ECO:0007669"/>
    <property type="project" value="UniProtKB-KW"/>
</dbReference>
<evidence type="ECO:0000313" key="17">
    <source>
        <dbReference type="EMBL" id="ACV07374.1"/>
    </source>
</evidence>
<keyword evidence="11" id="KW-0482">Metalloprotease</keyword>
<protein>
    <recommendedName>
        <fullName evidence="5">Aminopeptidase N</fullName>
        <ecNumber evidence="4">3.4.11.2</ecNumber>
    </recommendedName>
    <alternativeName>
        <fullName evidence="12">Alanine aminopeptidase</fullName>
    </alternativeName>
    <alternativeName>
        <fullName evidence="13">Lysyl aminopeptidase</fullName>
    </alternativeName>
</protein>
<evidence type="ECO:0000259" key="16">
    <source>
        <dbReference type="Pfam" id="PF17900"/>
    </source>
</evidence>
<dbReference type="NCBIfam" id="TIGR02412">
    <property type="entry name" value="pepN_strep_liv"/>
    <property type="match status" value="1"/>
</dbReference>
<dbReference type="GO" id="GO:0043171">
    <property type="term" value="P:peptide catabolic process"/>
    <property type="evidence" value="ECO:0007669"/>
    <property type="project" value="TreeGrafter"/>
</dbReference>
<reference evidence="17 18" key="1">
    <citation type="journal article" date="2009" name="Stand. Genomic Sci.">
        <title>Complete genome sequence of Kytococcus sedentarius type strain (541).</title>
        <authorList>
            <person name="Sims D."/>
            <person name="Brettin T."/>
            <person name="Detter J.C."/>
            <person name="Han C."/>
            <person name="Lapidus A."/>
            <person name="Copeland A."/>
            <person name="Glavina Del Rio T."/>
            <person name="Nolan M."/>
            <person name="Chen F."/>
            <person name="Lucas S."/>
            <person name="Tice H."/>
            <person name="Cheng J.F."/>
            <person name="Bruce D."/>
            <person name="Goodwin L."/>
            <person name="Pitluck S."/>
            <person name="Ovchinnikova G."/>
            <person name="Pati A."/>
            <person name="Ivanova N."/>
            <person name="Mavrommatis K."/>
            <person name="Chen A."/>
            <person name="Palaniappan K."/>
            <person name="D'haeseleer P."/>
            <person name="Chain P."/>
            <person name="Bristow J."/>
            <person name="Eisen J.A."/>
            <person name="Markowitz V."/>
            <person name="Hugenholtz P."/>
            <person name="Schneider S."/>
            <person name="Goker M."/>
            <person name="Pukall R."/>
            <person name="Kyrpides N.C."/>
            <person name="Klenk H.P."/>
        </authorList>
    </citation>
    <scope>NUCLEOTIDE SEQUENCE [LARGE SCALE GENOMIC DNA]</scope>
    <source>
        <strain evidence="18">ATCC 14392 / DSM 20547 / JCM 11482 / CCUG 33030 / NBRC 15357 / NCTC 11040 / CCM 314 / 541</strain>
    </source>
</reference>
<evidence type="ECO:0000256" key="10">
    <source>
        <dbReference type="ARBA" id="ARBA00022833"/>
    </source>
</evidence>
<dbReference type="SUPFAM" id="SSF63737">
    <property type="entry name" value="Leukotriene A4 hydrolase N-terminal domain"/>
    <property type="match status" value="1"/>
</dbReference>
<dbReference type="GO" id="GO:0070006">
    <property type="term" value="F:metalloaminopeptidase activity"/>
    <property type="evidence" value="ECO:0007669"/>
    <property type="project" value="TreeGrafter"/>
</dbReference>
<evidence type="ECO:0000256" key="8">
    <source>
        <dbReference type="ARBA" id="ARBA00022723"/>
    </source>
</evidence>
<dbReference type="InterPro" id="IPR024571">
    <property type="entry name" value="ERAP1-like_C_dom"/>
</dbReference>
<evidence type="ECO:0000256" key="5">
    <source>
        <dbReference type="ARBA" id="ARBA00015611"/>
    </source>
</evidence>
<dbReference type="PRINTS" id="PR00756">
    <property type="entry name" value="ALADIPTASE"/>
</dbReference>
<comment type="similarity">
    <text evidence="3">Belongs to the peptidase M1 family.</text>
</comment>
<dbReference type="RefSeq" id="WP_015780303.1">
    <property type="nucleotide sequence ID" value="NC_013169.1"/>
</dbReference>
<dbReference type="FunFam" id="1.10.390.10:FF:000004">
    <property type="entry name" value="Aminopeptidase N"/>
    <property type="match status" value="1"/>
</dbReference>
<keyword evidence="7" id="KW-0645">Protease</keyword>
<dbReference type="EC" id="3.4.11.2" evidence="4"/>
<dbReference type="InterPro" id="IPR012778">
    <property type="entry name" value="Pept_M1_aminopeptidase"/>
</dbReference>
<feature type="domain" description="Aminopeptidase N-like N-terminal" evidence="16">
    <location>
        <begin position="100"/>
        <end position="209"/>
    </location>
</feature>
<dbReference type="Pfam" id="PF11838">
    <property type="entry name" value="ERAP1_C"/>
    <property type="match status" value="1"/>
</dbReference>
<evidence type="ECO:0000256" key="13">
    <source>
        <dbReference type="ARBA" id="ARBA00031533"/>
    </source>
</evidence>
<dbReference type="GO" id="GO:0016285">
    <property type="term" value="F:alanyl aminopeptidase activity"/>
    <property type="evidence" value="ECO:0007669"/>
    <property type="project" value="UniProtKB-EC"/>
</dbReference>
<dbReference type="Pfam" id="PF01433">
    <property type="entry name" value="Peptidase_M1"/>
    <property type="match status" value="1"/>
</dbReference>
<evidence type="ECO:0000256" key="2">
    <source>
        <dbReference type="ARBA" id="ARBA00001947"/>
    </source>
</evidence>
<evidence type="ECO:0000256" key="3">
    <source>
        <dbReference type="ARBA" id="ARBA00010136"/>
    </source>
</evidence>
<proteinExistence type="inferred from homology"/>
<evidence type="ECO:0000256" key="9">
    <source>
        <dbReference type="ARBA" id="ARBA00022801"/>
    </source>
</evidence>
<dbReference type="PANTHER" id="PTHR11533">
    <property type="entry name" value="PROTEASE M1 ZINC METALLOPROTEASE"/>
    <property type="match status" value="1"/>
</dbReference>
<evidence type="ECO:0000259" key="14">
    <source>
        <dbReference type="Pfam" id="PF01433"/>
    </source>
</evidence>
<comment type="catalytic activity">
    <reaction evidence="1">
        <text>Release of an N-terminal amino acid, Xaa-|-Yaa- from a peptide, amide or arylamide. Xaa is preferably Ala, but may be most amino acids including Pro (slow action). When a terminal hydrophobic residue is followed by a prolyl residue, the two may be released as an intact Xaa-Pro dipeptide.</text>
        <dbReference type="EC" id="3.4.11.2"/>
    </reaction>
</comment>
<dbReference type="STRING" id="478801.Ksed_24070"/>
<dbReference type="PANTHER" id="PTHR11533:SF174">
    <property type="entry name" value="PUROMYCIN-SENSITIVE AMINOPEPTIDASE-RELATED"/>
    <property type="match status" value="1"/>
</dbReference>
<dbReference type="InterPro" id="IPR014782">
    <property type="entry name" value="Peptidase_M1_dom"/>
</dbReference>
<dbReference type="InterPro" id="IPR042097">
    <property type="entry name" value="Aminopeptidase_N-like_N_sf"/>
</dbReference>
<dbReference type="MEROPS" id="M01.012"/>
<dbReference type="InterPro" id="IPR027268">
    <property type="entry name" value="Peptidase_M4/M1_CTD_sf"/>
</dbReference>
<evidence type="ECO:0000259" key="15">
    <source>
        <dbReference type="Pfam" id="PF11838"/>
    </source>
</evidence>
<dbReference type="eggNOG" id="COG0308">
    <property type="taxonomic scope" value="Bacteria"/>
</dbReference>
<feature type="domain" description="Peptidase M1 membrane alanine aminopeptidase" evidence="14">
    <location>
        <begin position="256"/>
        <end position="469"/>
    </location>
</feature>
<dbReference type="EMBL" id="CP001686">
    <property type="protein sequence ID" value="ACV07374.1"/>
    <property type="molecule type" value="Genomic_DNA"/>
</dbReference>
<keyword evidence="9" id="KW-0378">Hydrolase</keyword>
<gene>
    <name evidence="17" type="ordered locus">Ksed_24070</name>
</gene>
<dbReference type="GO" id="GO:0005615">
    <property type="term" value="C:extracellular space"/>
    <property type="evidence" value="ECO:0007669"/>
    <property type="project" value="TreeGrafter"/>
</dbReference>
<dbReference type="InterPro" id="IPR050344">
    <property type="entry name" value="Peptidase_M1_aminopeptidases"/>
</dbReference>